<gene>
    <name evidence="2" type="ORF">BJY16_008769</name>
</gene>
<dbReference type="AlphaFoldDB" id="A0A7W7H785"/>
<keyword evidence="1" id="KW-0472">Membrane</keyword>
<name>A0A7W7H785_9ACTN</name>
<keyword evidence="1" id="KW-0812">Transmembrane</keyword>
<evidence type="ECO:0000313" key="2">
    <source>
        <dbReference type="EMBL" id="MBB4745310.1"/>
    </source>
</evidence>
<accession>A0A7W7H785</accession>
<evidence type="ECO:0000256" key="1">
    <source>
        <dbReference type="SAM" id="Phobius"/>
    </source>
</evidence>
<organism evidence="2 3">
    <name type="scientific">Actinoplanes octamycinicus</name>
    <dbReference type="NCBI Taxonomy" id="135948"/>
    <lineage>
        <taxon>Bacteria</taxon>
        <taxon>Bacillati</taxon>
        <taxon>Actinomycetota</taxon>
        <taxon>Actinomycetes</taxon>
        <taxon>Micromonosporales</taxon>
        <taxon>Micromonosporaceae</taxon>
        <taxon>Actinoplanes</taxon>
    </lineage>
</organism>
<evidence type="ECO:0000313" key="3">
    <source>
        <dbReference type="Proteomes" id="UP000546162"/>
    </source>
</evidence>
<proteinExistence type="predicted"/>
<dbReference type="RefSeq" id="WP_185045580.1">
    <property type="nucleotide sequence ID" value="NZ_BAABFG010000005.1"/>
</dbReference>
<keyword evidence="3" id="KW-1185">Reference proteome</keyword>
<dbReference type="Proteomes" id="UP000546162">
    <property type="component" value="Unassembled WGS sequence"/>
</dbReference>
<comment type="caution">
    <text evidence="2">The sequence shown here is derived from an EMBL/GenBank/DDBJ whole genome shotgun (WGS) entry which is preliminary data.</text>
</comment>
<keyword evidence="1" id="KW-1133">Transmembrane helix</keyword>
<protein>
    <submittedName>
        <fullName evidence="2">Uncharacterized protein</fullName>
    </submittedName>
</protein>
<feature type="transmembrane region" description="Helical" evidence="1">
    <location>
        <begin position="70"/>
        <end position="89"/>
    </location>
</feature>
<reference evidence="2 3" key="1">
    <citation type="submission" date="2020-08" db="EMBL/GenBank/DDBJ databases">
        <title>Sequencing the genomes of 1000 actinobacteria strains.</title>
        <authorList>
            <person name="Klenk H.-P."/>
        </authorList>
    </citation>
    <scope>NUCLEOTIDE SEQUENCE [LARGE SCALE GENOMIC DNA]</scope>
    <source>
        <strain evidence="2 3">DSM 45809</strain>
    </source>
</reference>
<sequence length="392" mass="40480">MESVLCFRCGGDVPADQQWCGCCAAPVVTVPAPIPPVPTSPAAPAAPLPGPSLTFASGPFSVRPKRTAPIIAAVAVLALVAGVLALGAARYAGNSPEAVAEDYFDALAHGDVTAALGLMAAADMFRDTARYPLLTGAALAEERYRPRDPRVGDATETAAGIGGRGWRVPVSYRAADRTVDQNVLVIDSGGGYRLQAPLVLLGVDGERGRAVTVNGVALGRSRNAYAFPGAYEVVAAGNTLLAESRLTTVAQRAEVPVTGQTVYLAPARFDVPQLAGGAQENIRGQALTALDRCATSTEAQPAGCPFGLNIPGTGATVRWTITAYPVVSVRSDSSFWFTSSAVQLADDGTGRVHWSARYTDYTGAAKAQSGDSAFRIYGSAQATPNGIQVSLT</sequence>
<dbReference type="EMBL" id="JACHNB010000001">
    <property type="protein sequence ID" value="MBB4745310.1"/>
    <property type="molecule type" value="Genomic_DNA"/>
</dbReference>